<reference evidence="2" key="2">
    <citation type="submission" date="2015-01" db="EMBL/GenBank/DDBJ databases">
        <title>Evolutionary Origins and Diversification of the Mycorrhizal Mutualists.</title>
        <authorList>
            <consortium name="DOE Joint Genome Institute"/>
            <consortium name="Mycorrhizal Genomics Consortium"/>
            <person name="Kohler A."/>
            <person name="Kuo A."/>
            <person name="Nagy L.G."/>
            <person name="Floudas D."/>
            <person name="Copeland A."/>
            <person name="Barry K.W."/>
            <person name="Cichocki N."/>
            <person name="Veneault-Fourrey C."/>
            <person name="LaButti K."/>
            <person name="Lindquist E.A."/>
            <person name="Lipzen A."/>
            <person name="Lundell T."/>
            <person name="Morin E."/>
            <person name="Murat C."/>
            <person name="Riley R."/>
            <person name="Ohm R."/>
            <person name="Sun H."/>
            <person name="Tunlid A."/>
            <person name="Henrissat B."/>
            <person name="Grigoriev I.V."/>
            <person name="Hibbett D.S."/>
            <person name="Martin F."/>
        </authorList>
    </citation>
    <scope>NUCLEOTIDE SEQUENCE [LARGE SCALE GENOMIC DNA]</scope>
    <source>
        <strain evidence="2">F 1598</strain>
    </source>
</reference>
<reference evidence="1 2" key="1">
    <citation type="submission" date="2014-04" db="EMBL/GenBank/DDBJ databases">
        <authorList>
            <consortium name="DOE Joint Genome Institute"/>
            <person name="Kuo A."/>
            <person name="Tarkka M."/>
            <person name="Buscot F."/>
            <person name="Kohler A."/>
            <person name="Nagy L.G."/>
            <person name="Floudas D."/>
            <person name="Copeland A."/>
            <person name="Barry K.W."/>
            <person name="Cichocki N."/>
            <person name="Veneault-Fourrey C."/>
            <person name="LaButti K."/>
            <person name="Lindquist E.A."/>
            <person name="Lipzen A."/>
            <person name="Lundell T."/>
            <person name="Morin E."/>
            <person name="Murat C."/>
            <person name="Sun H."/>
            <person name="Tunlid A."/>
            <person name="Henrissat B."/>
            <person name="Grigoriev I.V."/>
            <person name="Hibbett D.S."/>
            <person name="Martin F."/>
            <person name="Nordberg H.P."/>
            <person name="Cantor M.N."/>
            <person name="Hua S.X."/>
        </authorList>
    </citation>
    <scope>NUCLEOTIDE SEQUENCE [LARGE SCALE GENOMIC DNA]</scope>
    <source>
        <strain evidence="1 2">F 1598</strain>
    </source>
</reference>
<dbReference type="AlphaFoldDB" id="A0A0C3F262"/>
<dbReference type="InParanoid" id="A0A0C3F262"/>
<keyword evidence="2" id="KW-1185">Reference proteome</keyword>
<evidence type="ECO:0000313" key="2">
    <source>
        <dbReference type="Proteomes" id="UP000054166"/>
    </source>
</evidence>
<organism evidence="1 2">
    <name type="scientific">Piloderma croceum (strain F 1598)</name>
    <dbReference type="NCBI Taxonomy" id="765440"/>
    <lineage>
        <taxon>Eukaryota</taxon>
        <taxon>Fungi</taxon>
        <taxon>Dikarya</taxon>
        <taxon>Basidiomycota</taxon>
        <taxon>Agaricomycotina</taxon>
        <taxon>Agaricomycetes</taxon>
        <taxon>Agaricomycetidae</taxon>
        <taxon>Atheliales</taxon>
        <taxon>Atheliaceae</taxon>
        <taxon>Piloderma</taxon>
    </lineage>
</organism>
<dbReference type="EMBL" id="KN833065">
    <property type="protein sequence ID" value="KIM74159.1"/>
    <property type="molecule type" value="Genomic_DNA"/>
</dbReference>
<gene>
    <name evidence="1" type="ORF">PILCRDRAFT_14618</name>
</gene>
<proteinExistence type="predicted"/>
<name>A0A0C3F262_PILCF</name>
<accession>A0A0C3F262</accession>
<protein>
    <submittedName>
        <fullName evidence="1">Uncharacterized protein</fullName>
    </submittedName>
</protein>
<dbReference type="HOGENOM" id="CLU_1390715_0_0_1"/>
<dbReference type="Proteomes" id="UP000054166">
    <property type="component" value="Unassembled WGS sequence"/>
</dbReference>
<sequence>MARMRHNEQSLVNSNMEHVSQLKAWVGSGCCGLFCIPKTPLDPFLILQHMRIVLSIEKSAAFTGGARKFDILSTSRYIIDGMCYRMPKHSFPPFRCLSAAALATIMRRRRKRDLQIREKNCNVDARSSIISDVQGSQNNVSGSQINGSQYNFNLTVSITISKENMTIAILIFFWRYEFYGDFESKLASFPSILQAG</sequence>
<evidence type="ECO:0000313" key="1">
    <source>
        <dbReference type="EMBL" id="KIM74159.1"/>
    </source>
</evidence>